<dbReference type="EMBL" id="MU167394">
    <property type="protein sequence ID" value="KAG0141269.1"/>
    <property type="molecule type" value="Genomic_DNA"/>
</dbReference>
<name>A0A9P6N7V1_9BASI</name>
<proteinExistence type="predicted"/>
<sequence>MAMFWDLVSRTFNLVMMTVSEWTTLIDKGLNRLKSKGVVWTQDCLAGLLYQLGAPTSGEWSMEPVNIALDAQYNRDPKPFTA</sequence>
<evidence type="ECO:0000313" key="1">
    <source>
        <dbReference type="EMBL" id="KAG0141269.1"/>
    </source>
</evidence>
<protein>
    <submittedName>
        <fullName evidence="1">Uncharacterized protein</fullName>
    </submittedName>
</protein>
<evidence type="ECO:0000313" key="2">
    <source>
        <dbReference type="Proteomes" id="UP000886653"/>
    </source>
</evidence>
<gene>
    <name evidence="1" type="ORF">CROQUDRAFT_83438</name>
</gene>
<organism evidence="1 2">
    <name type="scientific">Cronartium quercuum f. sp. fusiforme G11</name>
    <dbReference type="NCBI Taxonomy" id="708437"/>
    <lineage>
        <taxon>Eukaryota</taxon>
        <taxon>Fungi</taxon>
        <taxon>Dikarya</taxon>
        <taxon>Basidiomycota</taxon>
        <taxon>Pucciniomycotina</taxon>
        <taxon>Pucciniomycetes</taxon>
        <taxon>Pucciniales</taxon>
        <taxon>Coleosporiaceae</taxon>
        <taxon>Cronartium</taxon>
    </lineage>
</organism>
<dbReference type="Proteomes" id="UP000886653">
    <property type="component" value="Unassembled WGS sequence"/>
</dbReference>
<feature type="non-terminal residue" evidence="1">
    <location>
        <position position="82"/>
    </location>
</feature>
<reference evidence="1" key="1">
    <citation type="submission" date="2013-11" db="EMBL/GenBank/DDBJ databases">
        <title>Genome sequence of the fusiform rust pathogen reveals effectors for host alternation and coevolution with pine.</title>
        <authorList>
            <consortium name="DOE Joint Genome Institute"/>
            <person name="Smith K."/>
            <person name="Pendleton A."/>
            <person name="Kubisiak T."/>
            <person name="Anderson C."/>
            <person name="Salamov A."/>
            <person name="Aerts A."/>
            <person name="Riley R."/>
            <person name="Clum A."/>
            <person name="Lindquist E."/>
            <person name="Ence D."/>
            <person name="Campbell M."/>
            <person name="Kronenberg Z."/>
            <person name="Feau N."/>
            <person name="Dhillon B."/>
            <person name="Hamelin R."/>
            <person name="Burleigh J."/>
            <person name="Smith J."/>
            <person name="Yandell M."/>
            <person name="Nelson C."/>
            <person name="Grigoriev I."/>
            <person name="Davis J."/>
        </authorList>
    </citation>
    <scope>NUCLEOTIDE SEQUENCE</scope>
    <source>
        <strain evidence="1">G11</strain>
    </source>
</reference>
<comment type="caution">
    <text evidence="1">The sequence shown here is derived from an EMBL/GenBank/DDBJ whole genome shotgun (WGS) entry which is preliminary data.</text>
</comment>
<dbReference type="AlphaFoldDB" id="A0A9P6N7V1"/>
<accession>A0A9P6N7V1</accession>
<keyword evidence="2" id="KW-1185">Reference proteome</keyword>